<evidence type="ECO:0000256" key="6">
    <source>
        <dbReference type="SAM" id="Phobius"/>
    </source>
</evidence>
<sequence>MLGPGPLVVPHKTPGESDGRGIQLYIISIITIILASITVGARISTRLIRGAAFQLWWDDYSILFGLIFSFILAITEIEAVVNGYGEHAGDLGPDQAAVALKWFYLAQIFYKLVVTFNKLSLLLFYLRIFPSKTFRALTWIGLAVVGATGITFIAGTIWQCHPLPYFWDKRIKGGHCIRSAPWWQSYSAIQIATDVFILVVPIPSLASLPLKLRHKLGLIGVFALGGFVCISTIVRLTTLASSAGKDPTYDPIPATNWSVIEANIGLICACLPSLKPFLDKIVRTCLGQPPRNNTPNPYSRSNLSTARGYALGSISPTQGLAHRWDWGERGDGVARKEGATDSQVSIMMRGHIESLWGIQKQIDVVIHRSEGVVVGHERSYSSFQ</sequence>
<accession>A0A1B8GRB2</accession>
<evidence type="ECO:0000256" key="4">
    <source>
        <dbReference type="ARBA" id="ARBA00023136"/>
    </source>
</evidence>
<evidence type="ECO:0000256" key="5">
    <source>
        <dbReference type="ARBA" id="ARBA00038359"/>
    </source>
</evidence>
<reference evidence="8 9" key="1">
    <citation type="submission" date="2016-03" db="EMBL/GenBank/DDBJ databases">
        <title>Comparative genomics of Pseudogymnoascus destructans, the fungus causing white-nose syndrome of bats.</title>
        <authorList>
            <person name="Palmer J.M."/>
            <person name="Drees K.P."/>
            <person name="Foster J.T."/>
            <person name="Lindner D.L."/>
        </authorList>
    </citation>
    <scope>NUCLEOTIDE SEQUENCE [LARGE SCALE GENOMIC DNA]</scope>
    <source>
        <strain evidence="8 9">UAMH 10579</strain>
    </source>
</reference>
<dbReference type="PANTHER" id="PTHR33048:SF47">
    <property type="entry name" value="INTEGRAL MEMBRANE PROTEIN-RELATED"/>
    <property type="match status" value="1"/>
</dbReference>
<dbReference type="RefSeq" id="XP_018132100.1">
    <property type="nucleotide sequence ID" value="XM_018272659.2"/>
</dbReference>
<dbReference type="Proteomes" id="UP000091956">
    <property type="component" value="Unassembled WGS sequence"/>
</dbReference>
<evidence type="ECO:0000259" key="7">
    <source>
        <dbReference type="Pfam" id="PF20684"/>
    </source>
</evidence>
<feature type="transmembrane region" description="Helical" evidence="6">
    <location>
        <begin position="188"/>
        <end position="209"/>
    </location>
</feature>
<dbReference type="InterPro" id="IPR052337">
    <property type="entry name" value="SAT4-like"/>
</dbReference>
<feature type="domain" description="Rhodopsin" evidence="7">
    <location>
        <begin position="41"/>
        <end position="279"/>
    </location>
</feature>
<evidence type="ECO:0000313" key="8">
    <source>
        <dbReference type="EMBL" id="OBT98367.1"/>
    </source>
</evidence>
<dbReference type="EMBL" id="KV460217">
    <property type="protein sequence ID" value="OBT98367.1"/>
    <property type="molecule type" value="Genomic_DNA"/>
</dbReference>
<reference evidence="9" key="2">
    <citation type="journal article" date="2018" name="Nat. Commun.">
        <title>Extreme sensitivity to ultraviolet light in the fungal pathogen causing white-nose syndrome of bats.</title>
        <authorList>
            <person name="Palmer J.M."/>
            <person name="Drees K.P."/>
            <person name="Foster J.T."/>
            <person name="Lindner D.L."/>
        </authorList>
    </citation>
    <scope>NUCLEOTIDE SEQUENCE [LARGE SCALE GENOMIC DNA]</scope>
    <source>
        <strain evidence="9">UAMH 10579</strain>
    </source>
</reference>
<feature type="transmembrane region" description="Helical" evidence="6">
    <location>
        <begin position="216"/>
        <end position="234"/>
    </location>
</feature>
<dbReference type="GO" id="GO:0016020">
    <property type="term" value="C:membrane"/>
    <property type="evidence" value="ECO:0007669"/>
    <property type="project" value="UniProtKB-SubCell"/>
</dbReference>
<gene>
    <name evidence="8" type="ORF">VE01_03161</name>
</gene>
<dbReference type="InterPro" id="IPR049326">
    <property type="entry name" value="Rhodopsin_dom_fungi"/>
</dbReference>
<evidence type="ECO:0000256" key="2">
    <source>
        <dbReference type="ARBA" id="ARBA00022692"/>
    </source>
</evidence>
<dbReference type="GeneID" id="28836547"/>
<dbReference type="Pfam" id="PF20684">
    <property type="entry name" value="Fung_rhodopsin"/>
    <property type="match status" value="1"/>
</dbReference>
<keyword evidence="9" id="KW-1185">Reference proteome</keyword>
<keyword evidence="4 6" id="KW-0472">Membrane</keyword>
<evidence type="ECO:0000256" key="1">
    <source>
        <dbReference type="ARBA" id="ARBA00004141"/>
    </source>
</evidence>
<dbReference type="PANTHER" id="PTHR33048">
    <property type="entry name" value="PTH11-LIKE INTEGRAL MEMBRANE PROTEIN (AFU_ORTHOLOGUE AFUA_5G11245)"/>
    <property type="match status" value="1"/>
</dbReference>
<dbReference type="AlphaFoldDB" id="A0A1B8GRB2"/>
<evidence type="ECO:0000313" key="9">
    <source>
        <dbReference type="Proteomes" id="UP000091956"/>
    </source>
</evidence>
<feature type="transmembrane region" description="Helical" evidence="6">
    <location>
        <begin position="137"/>
        <end position="158"/>
    </location>
</feature>
<comment type="subcellular location">
    <subcellularLocation>
        <location evidence="1">Membrane</location>
        <topology evidence="1">Multi-pass membrane protein</topology>
    </subcellularLocation>
</comment>
<feature type="transmembrane region" description="Helical" evidence="6">
    <location>
        <begin position="22"/>
        <end position="41"/>
    </location>
</feature>
<dbReference type="STRING" id="342668.A0A1B8GRB2"/>
<feature type="transmembrane region" description="Helical" evidence="6">
    <location>
        <begin position="102"/>
        <end position="125"/>
    </location>
</feature>
<proteinExistence type="inferred from homology"/>
<comment type="similarity">
    <text evidence="5">Belongs to the SAT4 family.</text>
</comment>
<keyword evidence="2 6" id="KW-0812">Transmembrane</keyword>
<dbReference type="OrthoDB" id="2988756at2759"/>
<organism evidence="8 9">
    <name type="scientific">Pseudogymnoascus verrucosus</name>
    <dbReference type="NCBI Taxonomy" id="342668"/>
    <lineage>
        <taxon>Eukaryota</taxon>
        <taxon>Fungi</taxon>
        <taxon>Dikarya</taxon>
        <taxon>Ascomycota</taxon>
        <taxon>Pezizomycotina</taxon>
        <taxon>Leotiomycetes</taxon>
        <taxon>Thelebolales</taxon>
        <taxon>Thelebolaceae</taxon>
        <taxon>Pseudogymnoascus</taxon>
    </lineage>
</organism>
<feature type="transmembrane region" description="Helical" evidence="6">
    <location>
        <begin position="62"/>
        <end position="82"/>
    </location>
</feature>
<keyword evidence="3 6" id="KW-1133">Transmembrane helix</keyword>
<evidence type="ECO:0000256" key="3">
    <source>
        <dbReference type="ARBA" id="ARBA00022989"/>
    </source>
</evidence>
<protein>
    <recommendedName>
        <fullName evidence="7">Rhodopsin domain-containing protein</fullName>
    </recommendedName>
</protein>
<name>A0A1B8GRB2_9PEZI</name>